<proteinExistence type="inferred from homology"/>
<evidence type="ECO:0000256" key="1">
    <source>
        <dbReference type="ARBA" id="ARBA00005417"/>
    </source>
</evidence>
<dbReference type="Proteomes" id="UP000697710">
    <property type="component" value="Unassembled WGS sequence"/>
</dbReference>
<name>A0A956M0V2_UNCEI</name>
<comment type="caution">
    <text evidence="4">The sequence shown here is derived from an EMBL/GenBank/DDBJ whole genome shotgun (WGS) entry which is preliminary data.</text>
</comment>
<comment type="similarity">
    <text evidence="1">Belongs to the ABC transporter superfamily.</text>
</comment>
<protein>
    <submittedName>
        <fullName evidence="4">Amino acid ABC transporter ATP-binding protein</fullName>
    </submittedName>
</protein>
<sequence>MSGPTESAGSAARPMVQVDSLRKRFGDQWAVDGVSFVVPASSVTVLIGPSGSGKSTVLRLINGLERMDSGRVLLDGLPLDHDAKNLDRVRADCGMVF</sequence>
<keyword evidence="2" id="KW-0813">Transport</keyword>
<dbReference type="InterPro" id="IPR027417">
    <property type="entry name" value="P-loop_NTPase"/>
</dbReference>
<dbReference type="InterPro" id="IPR003439">
    <property type="entry name" value="ABC_transporter-like_ATP-bd"/>
</dbReference>
<accession>A0A956M0V2</accession>
<keyword evidence="4" id="KW-0067">ATP-binding</keyword>
<dbReference type="InterPro" id="IPR050086">
    <property type="entry name" value="MetN_ABC_transporter-like"/>
</dbReference>
<dbReference type="EMBL" id="JAGQHR010000508">
    <property type="protein sequence ID" value="MCA9728903.1"/>
    <property type="molecule type" value="Genomic_DNA"/>
</dbReference>
<reference evidence="4" key="2">
    <citation type="journal article" date="2021" name="Microbiome">
        <title>Successional dynamics and alternative stable states in a saline activated sludge microbial community over 9 years.</title>
        <authorList>
            <person name="Wang Y."/>
            <person name="Ye J."/>
            <person name="Ju F."/>
            <person name="Liu L."/>
            <person name="Boyd J.A."/>
            <person name="Deng Y."/>
            <person name="Parks D.H."/>
            <person name="Jiang X."/>
            <person name="Yin X."/>
            <person name="Woodcroft B.J."/>
            <person name="Tyson G.W."/>
            <person name="Hugenholtz P."/>
            <person name="Polz M.F."/>
            <person name="Zhang T."/>
        </authorList>
    </citation>
    <scope>NUCLEOTIDE SEQUENCE</scope>
    <source>
        <strain evidence="4">HKST-UBA01</strain>
    </source>
</reference>
<dbReference type="Gene3D" id="3.40.50.300">
    <property type="entry name" value="P-loop containing nucleotide triphosphate hydrolases"/>
    <property type="match status" value="1"/>
</dbReference>
<dbReference type="PANTHER" id="PTHR43166">
    <property type="entry name" value="AMINO ACID IMPORT ATP-BINDING PROTEIN"/>
    <property type="match status" value="1"/>
</dbReference>
<feature type="non-terminal residue" evidence="4">
    <location>
        <position position="97"/>
    </location>
</feature>
<organism evidence="4 5">
    <name type="scientific">Eiseniibacteriota bacterium</name>
    <dbReference type="NCBI Taxonomy" id="2212470"/>
    <lineage>
        <taxon>Bacteria</taxon>
        <taxon>Candidatus Eiseniibacteriota</taxon>
    </lineage>
</organism>
<dbReference type="Pfam" id="PF00005">
    <property type="entry name" value="ABC_tran"/>
    <property type="match status" value="1"/>
</dbReference>
<evidence type="ECO:0000259" key="3">
    <source>
        <dbReference type="Pfam" id="PF00005"/>
    </source>
</evidence>
<evidence type="ECO:0000313" key="4">
    <source>
        <dbReference type="EMBL" id="MCA9728903.1"/>
    </source>
</evidence>
<dbReference type="PANTHER" id="PTHR43166:SF4">
    <property type="entry name" value="PHOSPHONATES IMPORT ATP-BINDING PROTEIN PHNC"/>
    <property type="match status" value="1"/>
</dbReference>
<evidence type="ECO:0000313" key="5">
    <source>
        <dbReference type="Proteomes" id="UP000697710"/>
    </source>
</evidence>
<dbReference type="SUPFAM" id="SSF52540">
    <property type="entry name" value="P-loop containing nucleoside triphosphate hydrolases"/>
    <property type="match status" value="1"/>
</dbReference>
<feature type="domain" description="ABC transporter" evidence="3">
    <location>
        <begin position="32"/>
        <end position="97"/>
    </location>
</feature>
<dbReference type="GO" id="GO:0005524">
    <property type="term" value="F:ATP binding"/>
    <property type="evidence" value="ECO:0007669"/>
    <property type="project" value="UniProtKB-KW"/>
</dbReference>
<evidence type="ECO:0000256" key="2">
    <source>
        <dbReference type="ARBA" id="ARBA00022448"/>
    </source>
</evidence>
<dbReference type="AlphaFoldDB" id="A0A956M0V2"/>
<gene>
    <name evidence="4" type="ORF">KC729_14525</name>
</gene>
<reference evidence="4" key="1">
    <citation type="submission" date="2020-04" db="EMBL/GenBank/DDBJ databases">
        <authorList>
            <person name="Zhang T."/>
        </authorList>
    </citation>
    <scope>NUCLEOTIDE SEQUENCE</scope>
    <source>
        <strain evidence="4">HKST-UBA01</strain>
    </source>
</reference>
<keyword evidence="4" id="KW-0547">Nucleotide-binding</keyword>
<dbReference type="GO" id="GO:0016887">
    <property type="term" value="F:ATP hydrolysis activity"/>
    <property type="evidence" value="ECO:0007669"/>
    <property type="project" value="InterPro"/>
</dbReference>